<gene>
    <name evidence="7" type="ORF">GCM10007205_04210</name>
</gene>
<dbReference type="Gene3D" id="1.10.357.10">
    <property type="entry name" value="Tetracycline Repressor, domain 2"/>
    <property type="match status" value="1"/>
</dbReference>
<dbReference type="GO" id="GO:0003700">
    <property type="term" value="F:DNA-binding transcription factor activity"/>
    <property type="evidence" value="ECO:0007669"/>
    <property type="project" value="TreeGrafter"/>
</dbReference>
<dbReference type="PANTHER" id="PTHR30055:SF234">
    <property type="entry name" value="HTH-TYPE TRANSCRIPTIONAL REGULATOR BETI"/>
    <property type="match status" value="1"/>
</dbReference>
<keyword evidence="2" id="KW-0805">Transcription regulation</keyword>
<dbReference type="InterPro" id="IPR050109">
    <property type="entry name" value="HTH-type_TetR-like_transc_reg"/>
</dbReference>
<dbReference type="InterPro" id="IPR036271">
    <property type="entry name" value="Tet_transcr_reg_TetR-rel_C_sf"/>
</dbReference>
<evidence type="ECO:0000313" key="7">
    <source>
        <dbReference type="EMBL" id="GGB98069.1"/>
    </source>
</evidence>
<reference evidence="7" key="1">
    <citation type="journal article" date="2014" name="Int. J. Syst. Evol. Microbiol.">
        <title>Complete genome sequence of Corynebacterium casei LMG S-19264T (=DSM 44701T), isolated from a smear-ripened cheese.</title>
        <authorList>
            <consortium name="US DOE Joint Genome Institute (JGI-PGF)"/>
            <person name="Walter F."/>
            <person name="Albersmeier A."/>
            <person name="Kalinowski J."/>
            <person name="Ruckert C."/>
        </authorList>
    </citation>
    <scope>NUCLEOTIDE SEQUENCE</scope>
    <source>
        <strain evidence="7">CCM 7086</strain>
    </source>
</reference>
<dbReference type="PRINTS" id="PR00455">
    <property type="entry name" value="HTHTETR"/>
</dbReference>
<accession>A0A8J2XX82</accession>
<evidence type="ECO:0000256" key="5">
    <source>
        <dbReference type="PROSITE-ProRule" id="PRU00335"/>
    </source>
</evidence>
<feature type="domain" description="HTH tetR-type" evidence="6">
    <location>
        <begin position="24"/>
        <end position="84"/>
    </location>
</feature>
<evidence type="ECO:0000259" key="6">
    <source>
        <dbReference type="PROSITE" id="PS50977"/>
    </source>
</evidence>
<keyword evidence="1" id="KW-0678">Repressor</keyword>
<evidence type="ECO:0000256" key="4">
    <source>
        <dbReference type="ARBA" id="ARBA00023163"/>
    </source>
</evidence>
<evidence type="ECO:0000256" key="1">
    <source>
        <dbReference type="ARBA" id="ARBA00022491"/>
    </source>
</evidence>
<dbReference type="InterPro" id="IPR001647">
    <property type="entry name" value="HTH_TetR"/>
</dbReference>
<dbReference type="Proteomes" id="UP000620266">
    <property type="component" value="Unassembled WGS sequence"/>
</dbReference>
<dbReference type="InterPro" id="IPR009057">
    <property type="entry name" value="Homeodomain-like_sf"/>
</dbReference>
<dbReference type="GO" id="GO:0000976">
    <property type="term" value="F:transcription cis-regulatory region binding"/>
    <property type="evidence" value="ECO:0007669"/>
    <property type="project" value="TreeGrafter"/>
</dbReference>
<keyword evidence="8" id="KW-1185">Reference proteome</keyword>
<reference evidence="7" key="2">
    <citation type="submission" date="2020-09" db="EMBL/GenBank/DDBJ databases">
        <authorList>
            <person name="Sun Q."/>
            <person name="Sedlacek I."/>
        </authorList>
    </citation>
    <scope>NUCLEOTIDE SEQUENCE</scope>
    <source>
        <strain evidence="7">CCM 7086</strain>
    </source>
</reference>
<dbReference type="EMBL" id="BMCG01000001">
    <property type="protein sequence ID" value="GGB98069.1"/>
    <property type="molecule type" value="Genomic_DNA"/>
</dbReference>
<dbReference type="AlphaFoldDB" id="A0A8J2XX82"/>
<keyword evidence="4" id="KW-0804">Transcription</keyword>
<dbReference type="PANTHER" id="PTHR30055">
    <property type="entry name" value="HTH-TYPE TRANSCRIPTIONAL REGULATOR RUTR"/>
    <property type="match status" value="1"/>
</dbReference>
<dbReference type="PROSITE" id="PS50977">
    <property type="entry name" value="HTH_TETR_2"/>
    <property type="match status" value="1"/>
</dbReference>
<dbReference type="SUPFAM" id="SSF46689">
    <property type="entry name" value="Homeodomain-like"/>
    <property type="match status" value="1"/>
</dbReference>
<dbReference type="InterPro" id="IPR023772">
    <property type="entry name" value="DNA-bd_HTH_TetR-type_CS"/>
</dbReference>
<evidence type="ECO:0000256" key="2">
    <source>
        <dbReference type="ARBA" id="ARBA00023015"/>
    </source>
</evidence>
<protein>
    <recommendedName>
        <fullName evidence="6">HTH tetR-type domain-containing protein</fullName>
    </recommendedName>
</protein>
<organism evidence="7 8">
    <name type="scientific">Oxalicibacterium flavum</name>
    <dbReference type="NCBI Taxonomy" id="179467"/>
    <lineage>
        <taxon>Bacteria</taxon>
        <taxon>Pseudomonadati</taxon>
        <taxon>Pseudomonadota</taxon>
        <taxon>Betaproteobacteria</taxon>
        <taxon>Burkholderiales</taxon>
        <taxon>Oxalobacteraceae</taxon>
        <taxon>Oxalicibacterium</taxon>
    </lineage>
</organism>
<dbReference type="PROSITE" id="PS01081">
    <property type="entry name" value="HTH_TETR_1"/>
    <property type="match status" value="1"/>
</dbReference>
<name>A0A8J2XX82_9BURK</name>
<feature type="DNA-binding region" description="H-T-H motif" evidence="5">
    <location>
        <begin position="47"/>
        <end position="66"/>
    </location>
</feature>
<dbReference type="Pfam" id="PF00440">
    <property type="entry name" value="TetR_N"/>
    <property type="match status" value="1"/>
</dbReference>
<sequence>MFNQFELFMMQAEQKPTHRDRQKEETRKLILASAYTLFQQNGYDGTTMRQLAGHCGVGLGTLFKHFPDKSAILVATFEGDISVVIEQAFETLPRKNIHQQLRHLLLHLYGYYARHQAFSRVLVKESLFLGGPAGDIVHGKTMAFLDRVATLFVAAADRREIAPFDDAMSVTLAFWSFYLLGLVAGLRDSDFDVNSMVELVATLLRDRFPQP</sequence>
<evidence type="ECO:0000313" key="8">
    <source>
        <dbReference type="Proteomes" id="UP000620266"/>
    </source>
</evidence>
<proteinExistence type="predicted"/>
<dbReference type="SUPFAM" id="SSF48498">
    <property type="entry name" value="Tetracyclin repressor-like, C-terminal domain"/>
    <property type="match status" value="1"/>
</dbReference>
<comment type="caution">
    <text evidence="7">The sequence shown here is derived from an EMBL/GenBank/DDBJ whole genome shotgun (WGS) entry which is preliminary data.</text>
</comment>
<evidence type="ECO:0000256" key="3">
    <source>
        <dbReference type="ARBA" id="ARBA00023125"/>
    </source>
</evidence>
<keyword evidence="3 5" id="KW-0238">DNA-binding</keyword>